<organism evidence="1 2">
    <name type="scientific">Klebsiella pneumoniae</name>
    <dbReference type="NCBI Taxonomy" id="573"/>
    <lineage>
        <taxon>Bacteria</taxon>
        <taxon>Pseudomonadati</taxon>
        <taxon>Pseudomonadota</taxon>
        <taxon>Gammaproteobacteria</taxon>
        <taxon>Enterobacterales</taxon>
        <taxon>Enterobacteriaceae</taxon>
        <taxon>Klebsiella/Raoultella group</taxon>
        <taxon>Klebsiella</taxon>
        <taxon>Klebsiella pneumoniae complex</taxon>
    </lineage>
</organism>
<proteinExistence type="predicted"/>
<dbReference type="SUPFAM" id="SSF82693">
    <property type="entry name" value="Multidrug efflux transporter AcrB pore domain, PN1, PN2, PC1 and PC2 subdomains"/>
    <property type="match status" value="1"/>
</dbReference>
<dbReference type="EMBL" id="UGLH01000006">
    <property type="protein sequence ID" value="STT81596.1"/>
    <property type="molecule type" value="Genomic_DNA"/>
</dbReference>
<name>A0A377XE89_KLEPN</name>
<gene>
    <name evidence="1" type="primary">acrB_6</name>
    <name evidence="1" type="ORF">NCTC5047_02525</name>
</gene>
<reference evidence="1 2" key="1">
    <citation type="submission" date="2018-06" db="EMBL/GenBank/DDBJ databases">
        <authorList>
            <consortium name="Pathogen Informatics"/>
            <person name="Doyle S."/>
        </authorList>
    </citation>
    <scope>NUCLEOTIDE SEQUENCE [LARGE SCALE GENOMIC DNA]</scope>
    <source>
        <strain evidence="1 2">NCTC5047</strain>
    </source>
</reference>
<evidence type="ECO:0000313" key="1">
    <source>
        <dbReference type="EMBL" id="STT81596.1"/>
    </source>
</evidence>
<sequence length="40" mass="4300">MAVRPSAELVPADEDQGVFLSMAQLPAGATQERTQKVLDE</sequence>
<protein>
    <submittedName>
        <fullName evidence="1">RND efflux system</fullName>
    </submittedName>
</protein>
<accession>A0A377XE89</accession>
<dbReference type="Proteomes" id="UP000254340">
    <property type="component" value="Unassembled WGS sequence"/>
</dbReference>
<dbReference type="Gene3D" id="3.30.70.1430">
    <property type="entry name" value="Multidrug efflux transporter AcrB pore domain"/>
    <property type="match status" value="1"/>
</dbReference>
<evidence type="ECO:0000313" key="2">
    <source>
        <dbReference type="Proteomes" id="UP000254340"/>
    </source>
</evidence>
<dbReference type="AlphaFoldDB" id="A0A377XE89"/>